<dbReference type="RefSeq" id="WP_097011909.1">
    <property type="nucleotide sequence ID" value="NZ_LT907975.1"/>
</dbReference>
<dbReference type="KEGG" id="pprf:DPRO_2051"/>
<keyword evidence="2" id="KW-1185">Reference proteome</keyword>
<proteinExistence type="predicted"/>
<gene>
    <name evidence="1" type="ORF">DPRO_2051</name>
</gene>
<dbReference type="Proteomes" id="UP000219215">
    <property type="component" value="Chromosome DPRO"/>
</dbReference>
<evidence type="ECO:0000313" key="2">
    <source>
        <dbReference type="Proteomes" id="UP000219215"/>
    </source>
</evidence>
<organism evidence="1 2">
    <name type="scientific">Pseudodesulfovibrio profundus</name>
    <dbReference type="NCBI Taxonomy" id="57320"/>
    <lineage>
        <taxon>Bacteria</taxon>
        <taxon>Pseudomonadati</taxon>
        <taxon>Thermodesulfobacteriota</taxon>
        <taxon>Desulfovibrionia</taxon>
        <taxon>Desulfovibrionales</taxon>
        <taxon>Desulfovibrionaceae</taxon>
    </lineage>
</organism>
<protein>
    <submittedName>
        <fullName evidence="1">Uncharacterized protein</fullName>
    </submittedName>
</protein>
<dbReference type="EMBL" id="LT907975">
    <property type="protein sequence ID" value="SOB58955.1"/>
    <property type="molecule type" value="Genomic_DNA"/>
</dbReference>
<sequence length="197" mass="22194">MKGDFTPRPLARSYQEEKEVNNRVVEVVDSQQAVAMHYSPSSDSYVPECNQGGEITPAIDDWKIRKNKRLKLGVVKLPTITDAWCLDAGKECDGLLPQMQVLQRVKGLTADVKIVLSAIIELDGAEFCRSDLTRALKNKMKAQEIKYFLEQLVRKGLLKELPTTPDISKKGGRPKAEEYELLFDKDTIQLTDLDAEL</sequence>
<name>A0A2C8F8W8_9BACT</name>
<evidence type="ECO:0000313" key="1">
    <source>
        <dbReference type="EMBL" id="SOB58955.1"/>
    </source>
</evidence>
<accession>A0A2C8F8W8</accession>
<reference evidence="2" key="1">
    <citation type="submission" date="2017-09" db="EMBL/GenBank/DDBJ databases">
        <authorList>
            <person name="Regsiter A."/>
            <person name="William W."/>
        </authorList>
    </citation>
    <scope>NUCLEOTIDE SEQUENCE [LARGE SCALE GENOMIC DNA]</scope>
    <source>
        <strain evidence="2">500-1</strain>
    </source>
</reference>
<dbReference type="AlphaFoldDB" id="A0A2C8F8W8"/>